<keyword evidence="7" id="KW-0963">Cytoplasm</keyword>
<dbReference type="GO" id="GO:0004350">
    <property type="term" value="F:glutamate-5-semialdehyde dehydrogenase activity"/>
    <property type="evidence" value="ECO:0007669"/>
    <property type="project" value="UniProtKB-UniRule"/>
</dbReference>
<name>A0A0K2GAX5_NITMO</name>
<comment type="similarity">
    <text evidence="7">Belongs to the gamma-glutamyl phosphate reductase family.</text>
</comment>
<evidence type="ECO:0000256" key="1">
    <source>
        <dbReference type="ARBA" id="ARBA00004985"/>
    </source>
</evidence>
<dbReference type="PANTHER" id="PTHR11063:SF8">
    <property type="entry name" value="DELTA-1-PYRROLINE-5-CARBOXYLATE SYNTHASE"/>
    <property type="match status" value="1"/>
</dbReference>
<dbReference type="RefSeq" id="WP_053379328.1">
    <property type="nucleotide sequence ID" value="NZ_CP011801.1"/>
</dbReference>
<keyword evidence="10" id="KW-1185">Reference proteome</keyword>
<dbReference type="STRING" id="42253.NITMOv2_1701"/>
<dbReference type="CDD" id="cd07079">
    <property type="entry name" value="ALDH_F18-19_ProA-GPR"/>
    <property type="match status" value="1"/>
</dbReference>
<dbReference type="Gene3D" id="3.40.309.10">
    <property type="entry name" value="Aldehyde Dehydrogenase, Chain A, domain 2"/>
    <property type="match status" value="1"/>
</dbReference>
<dbReference type="PANTHER" id="PTHR11063">
    <property type="entry name" value="GLUTAMATE SEMIALDEHYDE DEHYDROGENASE"/>
    <property type="match status" value="1"/>
</dbReference>
<evidence type="ECO:0000256" key="3">
    <source>
        <dbReference type="ARBA" id="ARBA00022650"/>
    </source>
</evidence>
<dbReference type="InterPro" id="IPR016161">
    <property type="entry name" value="Ald_DH/histidinol_DH"/>
</dbReference>
<proteinExistence type="inferred from homology"/>
<dbReference type="EMBL" id="CP011801">
    <property type="protein sequence ID" value="ALA58121.1"/>
    <property type="molecule type" value="Genomic_DNA"/>
</dbReference>
<reference evidence="9 10" key="1">
    <citation type="journal article" date="2015" name="Proc. Natl. Acad. Sci. U.S.A.">
        <title>Expanded metabolic versatility of ubiquitous nitrite-oxidizing bacteria from the genus Nitrospira.</title>
        <authorList>
            <person name="Koch H."/>
            <person name="Lucker S."/>
            <person name="Albertsen M."/>
            <person name="Kitzinger K."/>
            <person name="Herbold C."/>
            <person name="Spieck E."/>
            <person name="Nielsen P.H."/>
            <person name="Wagner M."/>
            <person name="Daims H."/>
        </authorList>
    </citation>
    <scope>NUCLEOTIDE SEQUENCE [LARGE SCALE GENOMIC DNA]</scope>
    <source>
        <strain evidence="9 10">NSP M-1</strain>
    </source>
</reference>
<dbReference type="Gene3D" id="3.40.605.10">
    <property type="entry name" value="Aldehyde Dehydrogenase, Chain A, domain 1"/>
    <property type="match status" value="1"/>
</dbReference>
<protein>
    <recommendedName>
        <fullName evidence="7">Gamma-glutamyl phosphate reductase</fullName>
        <shortName evidence="7">GPR</shortName>
        <ecNumber evidence="7">1.2.1.41</ecNumber>
    </recommendedName>
    <alternativeName>
        <fullName evidence="7">Glutamate-5-semialdehyde dehydrogenase</fullName>
    </alternativeName>
    <alternativeName>
        <fullName evidence="7">Glutamyl-gamma-semialdehyde dehydrogenase</fullName>
        <shortName evidence="7">GSA dehydrogenase</shortName>
    </alternativeName>
</protein>
<dbReference type="UniPathway" id="UPA00098">
    <property type="reaction ID" value="UER00360"/>
</dbReference>
<gene>
    <name evidence="7 9" type="primary">proA</name>
    <name evidence="9" type="ORF">NITMOv2_1701</name>
</gene>
<keyword evidence="2 7" id="KW-0028">Amino-acid biosynthesis</keyword>
<dbReference type="NCBIfam" id="NF001221">
    <property type="entry name" value="PRK00197.1"/>
    <property type="match status" value="1"/>
</dbReference>
<sequence>MPEVPVKLYLDKLLKPCRDVARGLALVPGPVKDQALRAMADRIGEDEEKILAANQKDVDAVGKSYEADVNKDRMKAAVARLRMKADDVKDIVERLRVIADQPDPVGAVTSRWERPDGLQVSRVRVPIGVIGVISEMKPLVTVESIALCLKSGNLCVFRGAPEWTLTHQAIEASLRAAAKASGLPENAWIAVERPEKEIAIELMRSGKVLDAIVPRGGAGLRKAVMEQAKMPVLASDGGLTQIYVDAETDIPMAQNVVINSKAQLAAAGNALDTLLVQQIVARQFLPPLINRLLDEFKIEVRACPKTMALMGQMAMTGHTAITAAGEHDWRTQFQAPVLAVKMVANMDEALAHIVEHGPCMTAVIATTRYESALRFTREVDAAAVFINASSRLNAGDSYGFGADVGLSGSRLHAKGPIGLEQLTCEKYVAFGTGQLRLPHPVPEAYFDAIMLKRP</sequence>
<dbReference type="KEGG" id="nmv:NITMOv2_1701"/>
<dbReference type="PATRIC" id="fig|42253.5.peg.1673"/>
<dbReference type="GO" id="GO:0005737">
    <property type="term" value="C:cytoplasm"/>
    <property type="evidence" value="ECO:0007669"/>
    <property type="project" value="UniProtKB-SubCell"/>
</dbReference>
<evidence type="ECO:0000256" key="4">
    <source>
        <dbReference type="ARBA" id="ARBA00022857"/>
    </source>
</evidence>
<dbReference type="InterPro" id="IPR015590">
    <property type="entry name" value="Aldehyde_DH_dom"/>
</dbReference>
<evidence type="ECO:0000313" key="10">
    <source>
        <dbReference type="Proteomes" id="UP000069205"/>
    </source>
</evidence>
<dbReference type="Proteomes" id="UP000069205">
    <property type="component" value="Chromosome"/>
</dbReference>
<dbReference type="InterPro" id="IPR012134">
    <property type="entry name" value="Glu-5-SA_DH"/>
</dbReference>
<dbReference type="GO" id="GO:0050661">
    <property type="term" value="F:NADP binding"/>
    <property type="evidence" value="ECO:0007669"/>
    <property type="project" value="InterPro"/>
</dbReference>
<dbReference type="SUPFAM" id="SSF53720">
    <property type="entry name" value="ALDH-like"/>
    <property type="match status" value="1"/>
</dbReference>
<dbReference type="InterPro" id="IPR016162">
    <property type="entry name" value="Ald_DH_N"/>
</dbReference>
<comment type="subcellular location">
    <subcellularLocation>
        <location evidence="7">Cytoplasm</location>
    </subcellularLocation>
</comment>
<comment type="function">
    <text evidence="7">Catalyzes the NADPH-dependent reduction of L-glutamate 5-phosphate into L-glutamate 5-semialdehyde and phosphate. The product spontaneously undergoes cyclization to form 1-pyrroline-5-carboxylate.</text>
</comment>
<comment type="catalytic activity">
    <reaction evidence="6 7">
        <text>L-glutamate 5-semialdehyde + phosphate + NADP(+) = L-glutamyl 5-phosphate + NADPH + H(+)</text>
        <dbReference type="Rhea" id="RHEA:19541"/>
        <dbReference type="ChEBI" id="CHEBI:15378"/>
        <dbReference type="ChEBI" id="CHEBI:43474"/>
        <dbReference type="ChEBI" id="CHEBI:57783"/>
        <dbReference type="ChEBI" id="CHEBI:58066"/>
        <dbReference type="ChEBI" id="CHEBI:58274"/>
        <dbReference type="ChEBI" id="CHEBI:58349"/>
        <dbReference type="EC" id="1.2.1.41"/>
    </reaction>
</comment>
<evidence type="ECO:0000259" key="8">
    <source>
        <dbReference type="Pfam" id="PF00171"/>
    </source>
</evidence>
<dbReference type="InterPro" id="IPR016163">
    <property type="entry name" value="Ald_DH_C"/>
</dbReference>
<dbReference type="HAMAP" id="MF_00412">
    <property type="entry name" value="ProA"/>
    <property type="match status" value="1"/>
</dbReference>
<dbReference type="EC" id="1.2.1.41" evidence="7"/>
<feature type="domain" description="Aldehyde dehydrogenase" evidence="8">
    <location>
        <begin position="83"/>
        <end position="292"/>
    </location>
</feature>
<organism evidence="9 10">
    <name type="scientific">Nitrospira moscoviensis</name>
    <dbReference type="NCBI Taxonomy" id="42253"/>
    <lineage>
        <taxon>Bacteria</taxon>
        <taxon>Pseudomonadati</taxon>
        <taxon>Nitrospirota</taxon>
        <taxon>Nitrospiria</taxon>
        <taxon>Nitrospirales</taxon>
        <taxon>Nitrospiraceae</taxon>
        <taxon>Nitrospira</taxon>
    </lineage>
</organism>
<accession>A0A0K2GAX5</accession>
<keyword evidence="3 7" id="KW-0641">Proline biosynthesis</keyword>
<keyword evidence="5 7" id="KW-0560">Oxidoreductase</keyword>
<dbReference type="PIRSF" id="PIRSF000151">
    <property type="entry name" value="GPR"/>
    <property type="match status" value="1"/>
</dbReference>
<evidence type="ECO:0000256" key="6">
    <source>
        <dbReference type="ARBA" id="ARBA00049024"/>
    </source>
</evidence>
<evidence type="ECO:0000256" key="7">
    <source>
        <dbReference type="HAMAP-Rule" id="MF_00412"/>
    </source>
</evidence>
<dbReference type="AlphaFoldDB" id="A0A0K2GAX5"/>
<comment type="pathway">
    <text evidence="1 7">Amino-acid biosynthesis; L-proline biosynthesis; L-glutamate 5-semialdehyde from L-glutamate: step 2/2.</text>
</comment>
<dbReference type="InterPro" id="IPR000965">
    <property type="entry name" value="GPR_dom"/>
</dbReference>
<dbReference type="GO" id="GO:0055129">
    <property type="term" value="P:L-proline biosynthetic process"/>
    <property type="evidence" value="ECO:0007669"/>
    <property type="project" value="UniProtKB-UniRule"/>
</dbReference>
<dbReference type="Pfam" id="PF00171">
    <property type="entry name" value="Aldedh"/>
    <property type="match status" value="1"/>
</dbReference>
<evidence type="ECO:0000256" key="2">
    <source>
        <dbReference type="ARBA" id="ARBA00022605"/>
    </source>
</evidence>
<dbReference type="NCBIfam" id="TIGR00407">
    <property type="entry name" value="proA"/>
    <property type="match status" value="1"/>
</dbReference>
<dbReference type="OrthoDB" id="502371at2"/>
<evidence type="ECO:0000313" key="9">
    <source>
        <dbReference type="EMBL" id="ALA58121.1"/>
    </source>
</evidence>
<evidence type="ECO:0000256" key="5">
    <source>
        <dbReference type="ARBA" id="ARBA00023002"/>
    </source>
</evidence>
<keyword evidence="4 7" id="KW-0521">NADP</keyword>